<protein>
    <submittedName>
        <fullName evidence="1">CopG-like domain-containing protein DNA-binding protein</fullName>
    </submittedName>
</protein>
<dbReference type="EMBL" id="BBIO01000023">
    <property type="protein sequence ID" value="GAK46650.1"/>
    <property type="molecule type" value="Genomic_DNA"/>
</dbReference>
<gene>
    <name evidence="1" type="ORF">M2A_3149</name>
</gene>
<proteinExistence type="predicted"/>
<comment type="caution">
    <text evidence="1">The sequence shown here is derived from an EMBL/GenBank/DDBJ whole genome shotgun (WGS) entry which is preliminary data.</text>
</comment>
<name>A0A081BF32_9HYPH</name>
<keyword evidence="2" id="KW-1185">Reference proteome</keyword>
<sequence length="76" mass="8963">MPRPKRFKDPVRVSLVLDADVRAMMQFLAAGDHAPSSSVLVQTALEEYFEHHIGKNWRTHYKRLTEIQDRFHKEET</sequence>
<evidence type="ECO:0000313" key="1">
    <source>
        <dbReference type="EMBL" id="GAK46650.1"/>
    </source>
</evidence>
<evidence type="ECO:0000313" key="2">
    <source>
        <dbReference type="Proteomes" id="UP000028702"/>
    </source>
</evidence>
<keyword evidence="1" id="KW-0238">DNA-binding</keyword>
<dbReference type="AlphaFoldDB" id="A0A081BF32"/>
<organism evidence="1 2">
    <name type="scientific">Tepidicaulis marinus</name>
    <dbReference type="NCBI Taxonomy" id="1333998"/>
    <lineage>
        <taxon>Bacteria</taxon>
        <taxon>Pseudomonadati</taxon>
        <taxon>Pseudomonadota</taxon>
        <taxon>Alphaproteobacteria</taxon>
        <taxon>Hyphomicrobiales</taxon>
        <taxon>Parvibaculaceae</taxon>
        <taxon>Tepidicaulis</taxon>
    </lineage>
</organism>
<accession>A0A081BF32</accession>
<reference evidence="1 2" key="1">
    <citation type="submission" date="2014-07" db="EMBL/GenBank/DDBJ databases">
        <title>Tepidicaulis marinum gen. nov., sp. nov., a novel marine bacterium denitrifying nitrate to nitrous oxide strictly under microaerobic conditions.</title>
        <authorList>
            <person name="Takeuchi M."/>
            <person name="Yamagishi T."/>
            <person name="Kamagata Y."/>
            <person name="Oshima K."/>
            <person name="Hattori M."/>
            <person name="Katayama T."/>
            <person name="Hanada S."/>
            <person name="Tamaki H."/>
            <person name="Marumo K."/>
            <person name="Maeda H."/>
            <person name="Nedachi M."/>
            <person name="Iwasaki W."/>
            <person name="Suwa Y."/>
            <person name="Sakata S."/>
        </authorList>
    </citation>
    <scope>NUCLEOTIDE SEQUENCE [LARGE SCALE GENOMIC DNA]</scope>
    <source>
        <strain evidence="1 2">MA2</strain>
    </source>
</reference>
<dbReference type="Proteomes" id="UP000028702">
    <property type="component" value="Unassembled WGS sequence"/>
</dbReference>
<dbReference type="GO" id="GO:0003677">
    <property type="term" value="F:DNA binding"/>
    <property type="evidence" value="ECO:0007669"/>
    <property type="project" value="UniProtKB-KW"/>
</dbReference>